<reference evidence="2 3" key="1">
    <citation type="submission" date="2017-01" db="EMBL/GenBank/DDBJ databases">
        <title>Draft genome sequence of Diplodia seriata F98.1, a fungal species involved in grapevine trunk diseases.</title>
        <authorList>
            <person name="Robert-Siegwald G."/>
            <person name="Vallet J."/>
            <person name="Abou-Mansour E."/>
            <person name="Xu J."/>
            <person name="Rey P."/>
            <person name="Bertsch C."/>
            <person name="Rego C."/>
            <person name="Larignon P."/>
            <person name="Fontaine F."/>
            <person name="Lebrun M.-H."/>
        </authorList>
    </citation>
    <scope>NUCLEOTIDE SEQUENCE [LARGE SCALE GENOMIC DNA]</scope>
    <source>
        <strain evidence="2 3">F98.1</strain>
    </source>
</reference>
<dbReference type="Pfam" id="PF06985">
    <property type="entry name" value="HET"/>
    <property type="match status" value="1"/>
</dbReference>
<sequence>MVIRSLSWAPVLPEKHRYRRLPTNDSVIRVIELEPYDPAVDRPRCRLHEYRLSARDCPPFDALSYSWSPPVLSAEEIETGRSTAAPDPDLFYEVECNGASWMVTESLHEVLDEFSRRPELRRRPLWVDALCINQADADEKAHQIALMGDIYASAARVVVWLGADAGCVDEVAYIHTAVASALDRFVDERGAEVVFRSSPQDPAFVEALGLGIHLDEWFRVWRAYFHFFRSRRWFFRAWIVQEVVLGREVQVRCSDKVIPWDAFVSLGRFIIYSGWVQVLAPMEQRLKFAGINELNSIWSMQMDFRSGGPWSPSFRQSQQYLSGAQTDSEFWYWYLLLVLDNVRGQLATNARDKVYCILGMTSKFLPAKIQSPIRPDYSQESQTADIFLDVATLILDRLPNLGFLALAEDQTERNFPNLPSWVPDWSVPGSNHAHLSWTQTSDLPMYNASRVEAIQGRLCTIQGPTLYLQGASFDTVVSVSESIGLMVTTHRIQSCLRICEMLSETYTPTGQHRIEALWRTLIADDFEGRNPAPSEAALNFRDWASIVLAIGLHTRISSREELEPYLNELSILDKLSNVEGGLLPTKDQVARKADGINTALETIQIDEELLDFVKKGDGAAMPYGSRLAATGGSRRLCVTAGGHLGIGPGSMEAGDAVWLVRGARVPFVLRKCQELDATRLLGETYVHGFMHGEMVDAVGDDVAEVAIV</sequence>
<feature type="domain" description="Heterokaryon incompatibility" evidence="1">
    <location>
        <begin position="60"/>
        <end position="242"/>
    </location>
</feature>
<protein>
    <submittedName>
        <fullName evidence="2">Heterokaryon incompatibility protein 6, OR allele</fullName>
    </submittedName>
</protein>
<dbReference type="InterPro" id="IPR052895">
    <property type="entry name" value="HetReg/Transcr_Mod"/>
</dbReference>
<dbReference type="EMBL" id="MSZU01000111">
    <property type="protein sequence ID" value="OMP83179.1"/>
    <property type="molecule type" value="Genomic_DNA"/>
</dbReference>
<comment type="caution">
    <text evidence="2">The sequence shown here is derived from an EMBL/GenBank/DDBJ whole genome shotgun (WGS) entry which is preliminary data.</text>
</comment>
<dbReference type="PANTHER" id="PTHR24148:SF64">
    <property type="entry name" value="HETEROKARYON INCOMPATIBILITY DOMAIN-CONTAINING PROTEIN"/>
    <property type="match status" value="1"/>
</dbReference>
<evidence type="ECO:0000313" key="2">
    <source>
        <dbReference type="EMBL" id="OMP83179.1"/>
    </source>
</evidence>
<evidence type="ECO:0000313" key="3">
    <source>
        <dbReference type="Proteomes" id="UP000190776"/>
    </source>
</evidence>
<dbReference type="PANTHER" id="PTHR24148">
    <property type="entry name" value="ANKYRIN REPEAT DOMAIN-CONTAINING PROTEIN 39 HOMOLOG-RELATED"/>
    <property type="match status" value="1"/>
</dbReference>
<dbReference type="OrthoDB" id="4476201at2759"/>
<dbReference type="InterPro" id="IPR010730">
    <property type="entry name" value="HET"/>
</dbReference>
<dbReference type="Pfam" id="PF26639">
    <property type="entry name" value="Het-6_barrel"/>
    <property type="match status" value="1"/>
</dbReference>
<name>A0A1S8B6N4_9PEZI</name>
<dbReference type="STRING" id="420778.A0A1S8B6N4"/>
<dbReference type="Proteomes" id="UP000190776">
    <property type="component" value="Unassembled WGS sequence"/>
</dbReference>
<organism evidence="2 3">
    <name type="scientific">Diplodia seriata</name>
    <dbReference type="NCBI Taxonomy" id="420778"/>
    <lineage>
        <taxon>Eukaryota</taxon>
        <taxon>Fungi</taxon>
        <taxon>Dikarya</taxon>
        <taxon>Ascomycota</taxon>
        <taxon>Pezizomycotina</taxon>
        <taxon>Dothideomycetes</taxon>
        <taxon>Dothideomycetes incertae sedis</taxon>
        <taxon>Botryosphaeriales</taxon>
        <taxon>Botryosphaeriaceae</taxon>
        <taxon>Diplodia</taxon>
    </lineage>
</organism>
<evidence type="ECO:0000259" key="1">
    <source>
        <dbReference type="Pfam" id="PF06985"/>
    </source>
</evidence>
<proteinExistence type="predicted"/>
<accession>A0A1S8B6N4</accession>
<dbReference type="AlphaFoldDB" id="A0A1S8B6N4"/>
<gene>
    <name evidence="2" type="ORF">BK809_0004560</name>
</gene>